<evidence type="ECO:0000256" key="14">
    <source>
        <dbReference type="RuleBase" id="RU004169"/>
    </source>
</evidence>
<feature type="binding site" evidence="12">
    <location>
        <position position="330"/>
    </location>
    <ligand>
        <name>substrate</name>
    </ligand>
</feature>
<feature type="domain" description="Uroporphyrinogen decarboxylase (URO-D)" evidence="16">
    <location>
        <begin position="140"/>
        <end position="156"/>
    </location>
</feature>
<evidence type="ECO:0000256" key="1">
    <source>
        <dbReference type="ARBA" id="ARBA00002448"/>
    </source>
</evidence>
<accession>A0AAJ6GZT2</accession>
<dbReference type="GO" id="GO:0004853">
    <property type="term" value="F:uroporphyrinogen decarboxylase activity"/>
    <property type="evidence" value="ECO:0007669"/>
    <property type="project" value="UniProtKB-UniRule"/>
</dbReference>
<feature type="binding site" evidence="12">
    <location>
        <position position="207"/>
    </location>
    <ligand>
        <name>substrate</name>
    </ligand>
</feature>
<feature type="binding site" evidence="12">
    <location>
        <position position="75"/>
    </location>
    <ligand>
        <name>substrate</name>
    </ligand>
</feature>
<keyword evidence="8 12" id="KW-0963">Cytoplasm</keyword>
<comment type="subunit">
    <text evidence="5 12">Homodimer.</text>
</comment>
<evidence type="ECO:0000256" key="7">
    <source>
        <dbReference type="ARBA" id="ARBA00014308"/>
    </source>
</evidence>
<evidence type="ECO:0000256" key="6">
    <source>
        <dbReference type="ARBA" id="ARBA00012288"/>
    </source>
</evidence>
<keyword evidence="9 12" id="KW-0210">Decarboxylase</keyword>
<dbReference type="SUPFAM" id="SSF51726">
    <property type="entry name" value="UROD/MetE-like"/>
    <property type="match status" value="1"/>
</dbReference>
<comment type="similarity">
    <text evidence="4 12 14">Belongs to the uroporphyrinogen decarboxylase family.</text>
</comment>
<keyword evidence="10 12" id="KW-0456">Lyase</keyword>
<dbReference type="EMBL" id="CP127225">
    <property type="protein sequence ID" value="WIX07745.1"/>
    <property type="molecule type" value="Genomic_DNA"/>
</dbReference>
<dbReference type="PANTHER" id="PTHR21091:SF169">
    <property type="entry name" value="UROPORPHYRINOGEN DECARBOXYLASE"/>
    <property type="match status" value="1"/>
</dbReference>
<dbReference type="Proteomes" id="UP001228059">
    <property type="component" value="Chromosome"/>
</dbReference>
<dbReference type="AlphaFoldDB" id="A0AAJ6GZT2"/>
<comment type="caution">
    <text evidence="12">Lacks conserved residue(s) required for the propagation of feature annotation.</text>
</comment>
<evidence type="ECO:0000256" key="10">
    <source>
        <dbReference type="ARBA" id="ARBA00023239"/>
    </source>
</evidence>
<dbReference type="NCBIfam" id="TIGR01464">
    <property type="entry name" value="hemE"/>
    <property type="match status" value="1"/>
</dbReference>
<gene>
    <name evidence="12 17" type="primary">hemE</name>
    <name evidence="17" type="ORF">QN060_06810</name>
</gene>
<dbReference type="Pfam" id="PF01208">
    <property type="entry name" value="URO-D"/>
    <property type="match status" value="1"/>
</dbReference>
<evidence type="ECO:0000259" key="16">
    <source>
        <dbReference type="PROSITE" id="PS00907"/>
    </source>
</evidence>
<name>A0AAJ6GZT2_9XANT</name>
<dbReference type="InterPro" id="IPR038071">
    <property type="entry name" value="UROD/MetE-like_sf"/>
</dbReference>
<feature type="binding site" evidence="12">
    <location>
        <begin position="25"/>
        <end position="29"/>
    </location>
    <ligand>
        <name>substrate</name>
    </ligand>
</feature>
<evidence type="ECO:0000256" key="8">
    <source>
        <dbReference type="ARBA" id="ARBA00022490"/>
    </source>
</evidence>
<dbReference type="PANTHER" id="PTHR21091">
    <property type="entry name" value="METHYLTETRAHYDROFOLATE:HOMOCYSTEINE METHYLTRANSFERASE RELATED"/>
    <property type="match status" value="1"/>
</dbReference>
<proteinExistence type="inferred from homology"/>
<feature type="site" description="Transition state stabilizer" evidence="12">
    <location>
        <position position="75"/>
    </location>
</feature>
<comment type="catalytic activity">
    <reaction evidence="12 13">
        <text>uroporphyrinogen III + 4 H(+) = coproporphyrinogen III + 4 CO2</text>
        <dbReference type="Rhea" id="RHEA:19865"/>
        <dbReference type="ChEBI" id="CHEBI:15378"/>
        <dbReference type="ChEBI" id="CHEBI:16526"/>
        <dbReference type="ChEBI" id="CHEBI:57308"/>
        <dbReference type="ChEBI" id="CHEBI:57309"/>
        <dbReference type="EC" id="4.1.1.37"/>
    </reaction>
</comment>
<organism evidence="17 18">
    <name type="scientific">Xanthomonas oryzae pv. leersiae</name>
    <dbReference type="NCBI Taxonomy" id="3112258"/>
    <lineage>
        <taxon>Bacteria</taxon>
        <taxon>Pseudomonadati</taxon>
        <taxon>Pseudomonadota</taxon>
        <taxon>Gammaproteobacteria</taxon>
        <taxon>Lysobacterales</taxon>
        <taxon>Lysobacteraceae</taxon>
        <taxon>Xanthomonas</taxon>
    </lineage>
</organism>
<comment type="subcellular location">
    <subcellularLocation>
        <location evidence="2 12">Cytoplasm</location>
    </subcellularLocation>
</comment>
<dbReference type="RefSeq" id="WP_024743437.1">
    <property type="nucleotide sequence ID" value="NZ_CP127225.1"/>
</dbReference>
<evidence type="ECO:0000256" key="4">
    <source>
        <dbReference type="ARBA" id="ARBA00009935"/>
    </source>
</evidence>
<evidence type="ECO:0000256" key="12">
    <source>
        <dbReference type="HAMAP-Rule" id="MF_00218"/>
    </source>
</evidence>
<dbReference type="FunFam" id="3.20.20.210:FF:000001">
    <property type="entry name" value="Uroporphyrinogen decarboxylase"/>
    <property type="match status" value="1"/>
</dbReference>
<dbReference type="InterPro" id="IPR006361">
    <property type="entry name" value="Uroporphyrinogen_deCO2ase_HemE"/>
</dbReference>
<feature type="binding site" evidence="12">
    <location>
        <position position="152"/>
    </location>
    <ligand>
        <name>substrate</name>
    </ligand>
</feature>
<keyword evidence="11 12" id="KW-0627">Porphyrin biosynthesis</keyword>
<evidence type="ECO:0000256" key="5">
    <source>
        <dbReference type="ARBA" id="ARBA00011738"/>
    </source>
</evidence>
<dbReference type="InterPro" id="IPR000257">
    <property type="entry name" value="Uroporphyrinogen_deCOase"/>
</dbReference>
<dbReference type="PROSITE" id="PS00906">
    <property type="entry name" value="UROD_1"/>
    <property type="match status" value="1"/>
</dbReference>
<reference evidence="17 18" key="1">
    <citation type="submission" date="2023-05" db="EMBL/GenBank/DDBJ databases">
        <title>Complete Genome Resource of Xanthomonas oryzae pv. leersiae Strain YNJC Isolated From Plateau Japonica Rice in Southwest China.</title>
        <authorList>
            <person name="Aa X."/>
            <person name="Mei L."/>
            <person name="Liu P."/>
            <person name="Yang Y."/>
            <person name="Tang C."/>
            <person name="Zhang F."/>
            <person name="Dong C."/>
            <person name="Wang B."/>
            <person name="Chen X."/>
            <person name="Dai L."/>
        </authorList>
    </citation>
    <scope>NUCLEOTIDE SEQUENCE [LARGE SCALE GENOMIC DNA]</scope>
    <source>
        <strain evidence="17 18">YNJC</strain>
    </source>
</reference>
<comment type="pathway">
    <text evidence="3 12 13">Porphyrin-containing compound metabolism; protoporphyrin-IX biosynthesis; coproporphyrinogen-III from 5-aminolevulinate: step 4/4.</text>
</comment>
<evidence type="ECO:0000256" key="13">
    <source>
        <dbReference type="RuleBase" id="RU000554"/>
    </source>
</evidence>
<dbReference type="GO" id="GO:0019353">
    <property type="term" value="P:protoporphyrinogen IX biosynthetic process from glutamate"/>
    <property type="evidence" value="ECO:0007669"/>
    <property type="project" value="TreeGrafter"/>
</dbReference>
<protein>
    <recommendedName>
        <fullName evidence="7 12">Uroporphyrinogen decarboxylase</fullName>
        <shortName evidence="12">UPD</shortName>
        <shortName evidence="12">URO-D</shortName>
        <ecNumber evidence="6 12">4.1.1.37</ecNumber>
    </recommendedName>
</protein>
<evidence type="ECO:0000259" key="15">
    <source>
        <dbReference type="PROSITE" id="PS00906"/>
    </source>
</evidence>
<evidence type="ECO:0000256" key="2">
    <source>
        <dbReference type="ARBA" id="ARBA00004496"/>
    </source>
</evidence>
<feature type="domain" description="Uroporphyrinogen decarboxylase (URO-D)" evidence="15">
    <location>
        <begin position="20"/>
        <end position="29"/>
    </location>
</feature>
<evidence type="ECO:0000256" key="3">
    <source>
        <dbReference type="ARBA" id="ARBA00004804"/>
    </source>
</evidence>
<comment type="function">
    <text evidence="1 12">Catalyzes the decarboxylation of four acetate groups of uroporphyrinogen-III to yield coproporphyrinogen-III.</text>
</comment>
<sequence length="354" mass="38542">MLKNDRLLRALNRQPVDRTPVWLMRQAGRYLPEYRATRARAGSFLGMAKNPDIACEVTLQPLQRFPLDAAILFSDILTIPDAMGLELYFVEGEGPRFRHPVRDAAAIHRLGVPDMETELRYVMDAVRVIRRELDGSVPLIGFSGSPWTLACYMIEGGGSKEYARIKAMAFNAPEVLHHLLGTVTDAVIAYLAAQRAAGAQALQVFDTWGGVLSPAMYREFSLPYLTRIARELERGEGPERTPLVLFGKGNGAYVADLAASGAEAVGVDWTISLADAAQRAGGRVALQGNLDPATLYGSPEAIRTEVGKTLDSYAQGNGGSREGHVFNLGHGMSPDMNPEHVGVLVEAVQRLSKR</sequence>
<evidence type="ECO:0000256" key="9">
    <source>
        <dbReference type="ARBA" id="ARBA00022793"/>
    </source>
</evidence>
<dbReference type="HAMAP" id="MF_00218">
    <property type="entry name" value="URO_D"/>
    <property type="match status" value="1"/>
</dbReference>
<evidence type="ECO:0000256" key="11">
    <source>
        <dbReference type="ARBA" id="ARBA00023244"/>
    </source>
</evidence>
<dbReference type="GO" id="GO:0005829">
    <property type="term" value="C:cytosol"/>
    <property type="evidence" value="ECO:0007669"/>
    <property type="project" value="TreeGrafter"/>
</dbReference>
<dbReference type="CDD" id="cd00717">
    <property type="entry name" value="URO-D"/>
    <property type="match status" value="1"/>
</dbReference>
<dbReference type="PROSITE" id="PS00907">
    <property type="entry name" value="UROD_2"/>
    <property type="match status" value="1"/>
</dbReference>
<evidence type="ECO:0000313" key="18">
    <source>
        <dbReference type="Proteomes" id="UP001228059"/>
    </source>
</evidence>
<dbReference type="EC" id="4.1.1.37" evidence="6 12"/>
<evidence type="ECO:0000313" key="17">
    <source>
        <dbReference type="EMBL" id="WIX07745.1"/>
    </source>
</evidence>
<dbReference type="Gene3D" id="3.20.20.210">
    <property type="match status" value="1"/>
</dbReference>